<feature type="compositionally biased region" description="Basic and acidic residues" evidence="1">
    <location>
        <begin position="290"/>
        <end position="303"/>
    </location>
</feature>
<evidence type="ECO:0000256" key="1">
    <source>
        <dbReference type="SAM" id="MobiDB-lite"/>
    </source>
</evidence>
<feature type="region of interest" description="Disordered" evidence="1">
    <location>
        <begin position="252"/>
        <end position="338"/>
    </location>
</feature>
<feature type="compositionally biased region" description="Low complexity" evidence="1">
    <location>
        <begin position="274"/>
        <end position="283"/>
    </location>
</feature>
<evidence type="ECO:0000313" key="2">
    <source>
        <dbReference type="EMBL" id="MEQ2163994.1"/>
    </source>
</evidence>
<protein>
    <submittedName>
        <fullName evidence="2">Uncharacterized protein</fullName>
    </submittedName>
</protein>
<sequence length="338" mass="36934">MDGSHCCMDCGAALKADDGHDLCPTCHGRDHLVEALSDNPFMNCSFMPHALRVARLAQLCPQDHADLPPSGQVAPLRRSKRLGETTFSVPRSMRKRAKFDQGLATRVKQLSTELAEMKSLLQTRGHVYGLEAAAAGTPARRGVGLRKCLFQARIGSYSLFSPSVRGVPEGFARLLAGPTGVATSLHRRPSAFVLMTRELGHVMYFLVQAHRQIWLAQSSLTEACRRTLRGVPVMPGELFGSAAVEALERTVQARQTNQQPSSLRRSMPPPPPQCSSRPSASPRVRPPPWHGDRSGDFYPREVQQRPAGTFISQSAVSYTDPGSWSPPLPAPRGSGDRR</sequence>
<name>A0ABV0MZF1_9TELE</name>
<feature type="compositionally biased region" description="Polar residues" evidence="1">
    <location>
        <begin position="310"/>
        <end position="322"/>
    </location>
</feature>
<keyword evidence="3" id="KW-1185">Reference proteome</keyword>
<reference evidence="2 3" key="1">
    <citation type="submission" date="2021-06" db="EMBL/GenBank/DDBJ databases">
        <authorList>
            <person name="Palmer J.M."/>
        </authorList>
    </citation>
    <scope>NUCLEOTIDE SEQUENCE [LARGE SCALE GENOMIC DNA]</scope>
    <source>
        <strain evidence="2 3">GA_2019</strain>
        <tissue evidence="2">Muscle</tissue>
    </source>
</reference>
<organism evidence="2 3">
    <name type="scientific">Goodea atripinnis</name>
    <dbReference type="NCBI Taxonomy" id="208336"/>
    <lineage>
        <taxon>Eukaryota</taxon>
        <taxon>Metazoa</taxon>
        <taxon>Chordata</taxon>
        <taxon>Craniata</taxon>
        <taxon>Vertebrata</taxon>
        <taxon>Euteleostomi</taxon>
        <taxon>Actinopterygii</taxon>
        <taxon>Neopterygii</taxon>
        <taxon>Teleostei</taxon>
        <taxon>Neoteleostei</taxon>
        <taxon>Acanthomorphata</taxon>
        <taxon>Ovalentaria</taxon>
        <taxon>Atherinomorphae</taxon>
        <taxon>Cyprinodontiformes</taxon>
        <taxon>Goodeidae</taxon>
        <taxon>Goodea</taxon>
    </lineage>
</organism>
<proteinExistence type="predicted"/>
<comment type="caution">
    <text evidence="2">The sequence shown here is derived from an EMBL/GenBank/DDBJ whole genome shotgun (WGS) entry which is preliminary data.</text>
</comment>
<accession>A0ABV0MZF1</accession>
<dbReference type="EMBL" id="JAHRIO010020056">
    <property type="protein sequence ID" value="MEQ2163994.1"/>
    <property type="molecule type" value="Genomic_DNA"/>
</dbReference>
<dbReference type="Proteomes" id="UP001476798">
    <property type="component" value="Unassembled WGS sequence"/>
</dbReference>
<gene>
    <name evidence="2" type="ORF">GOODEAATRI_001953</name>
</gene>
<evidence type="ECO:0000313" key="3">
    <source>
        <dbReference type="Proteomes" id="UP001476798"/>
    </source>
</evidence>